<protein>
    <submittedName>
        <fullName evidence="3">Uncharacterized protein</fullName>
    </submittedName>
</protein>
<sequence>MLKVTNIPTNMRMTNQEVDLSMNKAFATMGGMSEDESEDEETENQSLLAIEQTDKYDFLAPVAIVEQEERENSCQIQETIQALMVGSDSKEKEEDKQDHVSQHHIKENIDSYSKRKLKSLLHILINAYQPTCSERDLLMDDYASLRNENEILEQQNRLLHKKLKELNKEFQSITVKNEHLQRNFT</sequence>
<feature type="compositionally biased region" description="Basic and acidic residues" evidence="2">
    <location>
        <begin position="88"/>
        <end position="105"/>
    </location>
</feature>
<gene>
    <name evidence="3" type="ORF">H5410_004257</name>
</gene>
<evidence type="ECO:0000256" key="1">
    <source>
        <dbReference type="SAM" id="Coils"/>
    </source>
</evidence>
<feature type="region of interest" description="Disordered" evidence="2">
    <location>
        <begin position="86"/>
        <end position="105"/>
    </location>
</feature>
<proteinExistence type="predicted"/>
<keyword evidence="4" id="KW-1185">Reference proteome</keyword>
<reference evidence="3 4" key="1">
    <citation type="submission" date="2020-09" db="EMBL/GenBank/DDBJ databases">
        <title>De no assembly of potato wild relative species, Solanum commersonii.</title>
        <authorList>
            <person name="Cho K."/>
        </authorList>
    </citation>
    <scope>NUCLEOTIDE SEQUENCE [LARGE SCALE GENOMIC DNA]</scope>
    <source>
        <strain evidence="3">LZ3.2</strain>
        <tissue evidence="3">Leaf</tissue>
    </source>
</reference>
<evidence type="ECO:0000256" key="2">
    <source>
        <dbReference type="SAM" id="MobiDB-lite"/>
    </source>
</evidence>
<dbReference type="Proteomes" id="UP000824120">
    <property type="component" value="Chromosome 1"/>
</dbReference>
<organism evidence="3 4">
    <name type="scientific">Solanum commersonii</name>
    <name type="common">Commerson's wild potato</name>
    <name type="synonym">Commerson's nightshade</name>
    <dbReference type="NCBI Taxonomy" id="4109"/>
    <lineage>
        <taxon>Eukaryota</taxon>
        <taxon>Viridiplantae</taxon>
        <taxon>Streptophyta</taxon>
        <taxon>Embryophyta</taxon>
        <taxon>Tracheophyta</taxon>
        <taxon>Spermatophyta</taxon>
        <taxon>Magnoliopsida</taxon>
        <taxon>eudicotyledons</taxon>
        <taxon>Gunneridae</taxon>
        <taxon>Pentapetalae</taxon>
        <taxon>asterids</taxon>
        <taxon>lamiids</taxon>
        <taxon>Solanales</taxon>
        <taxon>Solanaceae</taxon>
        <taxon>Solanoideae</taxon>
        <taxon>Solaneae</taxon>
        <taxon>Solanum</taxon>
    </lineage>
</organism>
<dbReference type="AlphaFoldDB" id="A0A9J6B7L4"/>
<accession>A0A9J6B7L4</accession>
<name>A0A9J6B7L4_SOLCO</name>
<dbReference type="OrthoDB" id="10356282at2759"/>
<keyword evidence="1" id="KW-0175">Coiled coil</keyword>
<feature type="coiled-coil region" evidence="1">
    <location>
        <begin position="135"/>
        <end position="183"/>
    </location>
</feature>
<dbReference type="EMBL" id="JACXVP010000001">
    <property type="protein sequence ID" value="KAG5632540.1"/>
    <property type="molecule type" value="Genomic_DNA"/>
</dbReference>
<evidence type="ECO:0000313" key="3">
    <source>
        <dbReference type="EMBL" id="KAG5632540.1"/>
    </source>
</evidence>
<evidence type="ECO:0000313" key="4">
    <source>
        <dbReference type="Proteomes" id="UP000824120"/>
    </source>
</evidence>
<comment type="caution">
    <text evidence="3">The sequence shown here is derived from an EMBL/GenBank/DDBJ whole genome shotgun (WGS) entry which is preliminary data.</text>
</comment>